<evidence type="ECO:0000313" key="2">
    <source>
        <dbReference type="EMBL" id="KAL0564838.1"/>
    </source>
</evidence>
<organism evidence="2 3">
    <name type="scientific">Marasmius crinis-equi</name>
    <dbReference type="NCBI Taxonomy" id="585013"/>
    <lineage>
        <taxon>Eukaryota</taxon>
        <taxon>Fungi</taxon>
        <taxon>Dikarya</taxon>
        <taxon>Basidiomycota</taxon>
        <taxon>Agaricomycotina</taxon>
        <taxon>Agaricomycetes</taxon>
        <taxon>Agaricomycetidae</taxon>
        <taxon>Agaricales</taxon>
        <taxon>Marasmiineae</taxon>
        <taxon>Marasmiaceae</taxon>
        <taxon>Marasmius</taxon>
    </lineage>
</organism>
<protein>
    <recommendedName>
        <fullName evidence="4">F-box domain-containing protein</fullName>
    </recommendedName>
</protein>
<keyword evidence="3" id="KW-1185">Reference proteome</keyword>
<gene>
    <name evidence="2" type="ORF">V5O48_017200</name>
</gene>
<feature type="coiled-coil region" evidence="1">
    <location>
        <begin position="37"/>
        <end position="71"/>
    </location>
</feature>
<evidence type="ECO:0000256" key="1">
    <source>
        <dbReference type="SAM" id="Coils"/>
    </source>
</evidence>
<keyword evidence="1" id="KW-0175">Coiled coil</keyword>
<dbReference type="Proteomes" id="UP001465976">
    <property type="component" value="Unassembled WGS sequence"/>
</dbReference>
<evidence type="ECO:0008006" key="4">
    <source>
        <dbReference type="Google" id="ProtNLM"/>
    </source>
</evidence>
<evidence type="ECO:0000313" key="3">
    <source>
        <dbReference type="Proteomes" id="UP001465976"/>
    </source>
</evidence>
<sequence length="583" mass="66546">MNTGAFDNITLLPNDSPFLRSNYVPLPGQEREMVGLVQQEEQELKFCQEEIVSLRRSLENLEARKHALEVDIGRRRAVISAQRRIPTELWEMIFSCCHEFPLVIRERVTVDHPRTISRVCWRWSDIVRNCPRLWSSIHLEVNYLYYPVKDILRVYLRNSRDYPLTIQISSHPGNRSSQYTSLAVAALQTLVQHFSRCRMLILLGRHVKYLKDIEPPDLSFPRLRVLILDTLSRQATDGQKWLWQALHSAPSLVAARTLDLLPLEVLPYRQLTTLTLTWFALSPGNSMNKLFAMLSACGKLEWLRLELVGDPVSAGQSNPQPVKMPFLRSLFVDKKVFTELKSAQGRVEQIDILSTLFATLQTPALLDLGLSCEDTNGGWPTTLLDMFRRSPPPLEIFALYMKHFGIADSQLPLLELLEHTPSLYDFAFMMSRDERSGSSFSERPYGTLKTVVPFLSDFLTKLQEPSPPEPWFLPALENVKLCVNGVNLDVEVVDAVLRIAASRSPKFAEASDTMWPLNSFTFTRHPNRSQREKDRYENSSLESATLEAIAELEREGVMVQLEDSECALCLDRTHGLLSLPSGY</sequence>
<proteinExistence type="predicted"/>
<dbReference type="EMBL" id="JBAHYK010002557">
    <property type="protein sequence ID" value="KAL0564838.1"/>
    <property type="molecule type" value="Genomic_DNA"/>
</dbReference>
<comment type="caution">
    <text evidence="2">The sequence shown here is derived from an EMBL/GenBank/DDBJ whole genome shotgun (WGS) entry which is preliminary data.</text>
</comment>
<reference evidence="2 3" key="1">
    <citation type="submission" date="2024-02" db="EMBL/GenBank/DDBJ databases">
        <title>A draft genome for the cacao thread blight pathogen Marasmius crinis-equi.</title>
        <authorList>
            <person name="Cohen S.P."/>
            <person name="Baruah I.K."/>
            <person name="Amoako-Attah I."/>
            <person name="Bukari Y."/>
            <person name="Meinhardt L.W."/>
            <person name="Bailey B.A."/>
        </authorList>
    </citation>
    <scope>NUCLEOTIDE SEQUENCE [LARGE SCALE GENOMIC DNA]</scope>
    <source>
        <strain evidence="2 3">GH-76</strain>
    </source>
</reference>
<name>A0ABR3EPM8_9AGAR</name>
<accession>A0ABR3EPM8</accession>